<gene>
    <name evidence="1" type="ORF">GCM10009827_119020</name>
</gene>
<name>A0ABN2DJL3_9ACTN</name>
<evidence type="ECO:0000313" key="1">
    <source>
        <dbReference type="EMBL" id="GAA1577371.1"/>
    </source>
</evidence>
<reference evidence="1 2" key="1">
    <citation type="journal article" date="2019" name="Int. J. Syst. Evol. Microbiol.">
        <title>The Global Catalogue of Microorganisms (GCM) 10K type strain sequencing project: providing services to taxonomists for standard genome sequencing and annotation.</title>
        <authorList>
            <consortium name="The Broad Institute Genomics Platform"/>
            <consortium name="The Broad Institute Genome Sequencing Center for Infectious Disease"/>
            <person name="Wu L."/>
            <person name="Ma J."/>
        </authorList>
    </citation>
    <scope>NUCLEOTIDE SEQUENCE [LARGE SCALE GENOMIC DNA]</scope>
    <source>
        <strain evidence="1 2">JCM 15933</strain>
    </source>
</reference>
<dbReference type="Proteomes" id="UP001501470">
    <property type="component" value="Unassembled WGS sequence"/>
</dbReference>
<accession>A0ABN2DJL3</accession>
<sequence length="121" mass="13162">MIITDPAAFRARFDEALRTGPARVDRIFGADDREPGQVAVIAADRTVFWFLYLPETGRAYVFAVQEPGREPEMPTGAGCTEDGFRLAGAHPHLVLELLALTHRDLTIARGQPGAFIGVGMP</sequence>
<protein>
    <submittedName>
        <fullName evidence="1">Uncharacterized protein</fullName>
    </submittedName>
</protein>
<dbReference type="RefSeq" id="WP_344515797.1">
    <property type="nucleotide sequence ID" value="NZ_BAAAQD010000064.1"/>
</dbReference>
<keyword evidence="2" id="KW-1185">Reference proteome</keyword>
<comment type="caution">
    <text evidence="1">The sequence shown here is derived from an EMBL/GenBank/DDBJ whole genome shotgun (WGS) entry which is preliminary data.</text>
</comment>
<organism evidence="1 2">
    <name type="scientific">Dactylosporangium maewongense</name>
    <dbReference type="NCBI Taxonomy" id="634393"/>
    <lineage>
        <taxon>Bacteria</taxon>
        <taxon>Bacillati</taxon>
        <taxon>Actinomycetota</taxon>
        <taxon>Actinomycetes</taxon>
        <taxon>Micromonosporales</taxon>
        <taxon>Micromonosporaceae</taxon>
        <taxon>Dactylosporangium</taxon>
    </lineage>
</organism>
<dbReference type="EMBL" id="BAAAQD010000064">
    <property type="protein sequence ID" value="GAA1577371.1"/>
    <property type="molecule type" value="Genomic_DNA"/>
</dbReference>
<proteinExistence type="predicted"/>
<evidence type="ECO:0000313" key="2">
    <source>
        <dbReference type="Proteomes" id="UP001501470"/>
    </source>
</evidence>